<evidence type="ECO:0000256" key="1">
    <source>
        <dbReference type="ARBA" id="ARBA00006432"/>
    </source>
</evidence>
<dbReference type="Gene3D" id="3.40.50.12780">
    <property type="entry name" value="N-terminal domain of ligase-like"/>
    <property type="match status" value="1"/>
</dbReference>
<dbReference type="InterPro" id="IPR025110">
    <property type="entry name" value="AMP-bd_C"/>
</dbReference>
<dbReference type="RefSeq" id="WP_187564704.1">
    <property type="nucleotide sequence ID" value="NZ_JACGWS010000025.1"/>
</dbReference>
<dbReference type="Gene3D" id="3.30.300.30">
    <property type="match status" value="1"/>
</dbReference>
<feature type="domain" description="AMP-dependent synthetase/ligase" evidence="2">
    <location>
        <begin position="10"/>
        <end position="299"/>
    </location>
</feature>
<dbReference type="InterPro" id="IPR000873">
    <property type="entry name" value="AMP-dep_synth/lig_dom"/>
</dbReference>
<comment type="similarity">
    <text evidence="1">Belongs to the ATP-dependent AMP-binding enzyme family.</text>
</comment>
<evidence type="ECO:0000259" key="2">
    <source>
        <dbReference type="Pfam" id="PF00501"/>
    </source>
</evidence>
<proteinExistence type="inferred from homology"/>
<keyword evidence="4" id="KW-0436">Ligase</keyword>
<sequence length="439" mass="50137">MNLYDLLTNRKPTETYLQTESASYTFAELFQFVDDFEKEFFDESDQIIALKIKNQALLVFCIWSCIKHKKSFVLLPFQLDATLEESLLREASCRFVITMKEEKVGASFSVNDLTSYQTKGQSENHQTIEKASIGFISSGTTGKPKLIWNTFQQVEKSLDAIRSHDFMPYCNEQQVLISPFLTHSYGFSALLEYTLGNSTIIIPSEASFTSVFHLINNKKIQVLATAIEGVSYFYKQLLVFKKKIHFSNLQHIGFGGDFVHDSLLKSLCEIYNDVSFSVRYGVSEIPSVIGLNRFTSLENNTKSYTILPLYAIQIATENDDEILVNYTDDSTQIATGDIGVFENNQLTIIDRKASFLKVKGYKISPNFVEKTILDFEMIQEVQVFAKNDSLIAHIIPHKNYQKTELINYLRSKLPNYALPNSIKEVETIERTSTGKIRRQ</sequence>
<dbReference type="Pfam" id="PF13193">
    <property type="entry name" value="AMP-binding_C"/>
    <property type="match status" value="1"/>
</dbReference>
<name>A0ABR7QGG4_9FLAO</name>
<protein>
    <submittedName>
        <fullName evidence="4">Acyl--CoA ligase</fullName>
    </submittedName>
</protein>
<comment type="caution">
    <text evidence="4">The sequence shown here is derived from an EMBL/GenBank/DDBJ whole genome shotgun (WGS) entry which is preliminary data.</text>
</comment>
<evidence type="ECO:0000313" key="4">
    <source>
        <dbReference type="EMBL" id="MBC8757662.1"/>
    </source>
</evidence>
<keyword evidence="5" id="KW-1185">Reference proteome</keyword>
<dbReference type="PANTHER" id="PTHR43201">
    <property type="entry name" value="ACYL-COA SYNTHETASE"/>
    <property type="match status" value="1"/>
</dbReference>
<dbReference type="EMBL" id="JACGWS010000025">
    <property type="protein sequence ID" value="MBC8757662.1"/>
    <property type="molecule type" value="Genomic_DNA"/>
</dbReference>
<gene>
    <name evidence="4" type="ORF">H2O64_23540</name>
</gene>
<dbReference type="Proteomes" id="UP000619238">
    <property type="component" value="Unassembled WGS sequence"/>
</dbReference>
<dbReference type="InterPro" id="IPR045851">
    <property type="entry name" value="AMP-bd_C_sf"/>
</dbReference>
<organism evidence="4 5">
    <name type="scientific">Kordia aestuariivivens</name>
    <dbReference type="NCBI Taxonomy" id="2759037"/>
    <lineage>
        <taxon>Bacteria</taxon>
        <taxon>Pseudomonadati</taxon>
        <taxon>Bacteroidota</taxon>
        <taxon>Flavobacteriia</taxon>
        <taxon>Flavobacteriales</taxon>
        <taxon>Flavobacteriaceae</taxon>
        <taxon>Kordia</taxon>
    </lineage>
</organism>
<feature type="domain" description="AMP-binding enzyme C-terminal" evidence="3">
    <location>
        <begin position="368"/>
        <end position="435"/>
    </location>
</feature>
<dbReference type="PANTHER" id="PTHR43201:SF8">
    <property type="entry name" value="ACYL-COA SYNTHETASE FAMILY MEMBER 3"/>
    <property type="match status" value="1"/>
</dbReference>
<reference evidence="4 5" key="1">
    <citation type="submission" date="2020-07" db="EMBL/GenBank/DDBJ databases">
        <title>Description of Kordia aestuariivivens sp. nov., isolated from a tidal flat.</title>
        <authorList>
            <person name="Park S."/>
            <person name="Yoon J.-H."/>
        </authorList>
    </citation>
    <scope>NUCLEOTIDE SEQUENCE [LARGE SCALE GENOMIC DNA]</scope>
    <source>
        <strain evidence="4 5">YSTF-M3</strain>
    </source>
</reference>
<evidence type="ECO:0000313" key="5">
    <source>
        <dbReference type="Proteomes" id="UP000619238"/>
    </source>
</evidence>
<dbReference type="InterPro" id="IPR042099">
    <property type="entry name" value="ANL_N_sf"/>
</dbReference>
<dbReference type="SUPFAM" id="SSF56801">
    <property type="entry name" value="Acetyl-CoA synthetase-like"/>
    <property type="match status" value="1"/>
</dbReference>
<accession>A0ABR7QGG4</accession>
<dbReference type="GO" id="GO:0016874">
    <property type="term" value="F:ligase activity"/>
    <property type="evidence" value="ECO:0007669"/>
    <property type="project" value="UniProtKB-KW"/>
</dbReference>
<evidence type="ECO:0000259" key="3">
    <source>
        <dbReference type="Pfam" id="PF13193"/>
    </source>
</evidence>
<dbReference type="Pfam" id="PF00501">
    <property type="entry name" value="AMP-binding"/>
    <property type="match status" value="1"/>
</dbReference>